<dbReference type="Proteomes" id="UP001180020">
    <property type="component" value="Unassembled WGS sequence"/>
</dbReference>
<proteinExistence type="predicted"/>
<dbReference type="EMBL" id="JAUJYO010000004">
    <property type="protein sequence ID" value="KAK1319081.1"/>
    <property type="molecule type" value="Genomic_DNA"/>
</dbReference>
<comment type="caution">
    <text evidence="1">The sequence shown here is derived from an EMBL/GenBank/DDBJ whole genome shotgun (WGS) entry which is preliminary data.</text>
</comment>
<protein>
    <submittedName>
        <fullName evidence="1">Uncharacterized protein</fullName>
    </submittedName>
</protein>
<name>A0AAV9F0Q6_ACOCL</name>
<reference evidence="1" key="2">
    <citation type="submission" date="2023-06" db="EMBL/GenBank/DDBJ databases">
        <authorList>
            <person name="Ma L."/>
            <person name="Liu K.-W."/>
            <person name="Li Z."/>
            <person name="Hsiao Y.-Y."/>
            <person name="Qi Y."/>
            <person name="Fu T."/>
            <person name="Tang G."/>
            <person name="Zhang D."/>
            <person name="Sun W.-H."/>
            <person name="Liu D.-K."/>
            <person name="Li Y."/>
            <person name="Chen G.-Z."/>
            <person name="Liu X.-D."/>
            <person name="Liao X.-Y."/>
            <person name="Jiang Y.-T."/>
            <person name="Yu X."/>
            <person name="Hao Y."/>
            <person name="Huang J."/>
            <person name="Zhao X.-W."/>
            <person name="Ke S."/>
            <person name="Chen Y.-Y."/>
            <person name="Wu W.-L."/>
            <person name="Hsu J.-L."/>
            <person name="Lin Y.-F."/>
            <person name="Huang M.-D."/>
            <person name="Li C.-Y."/>
            <person name="Huang L."/>
            <person name="Wang Z.-W."/>
            <person name="Zhao X."/>
            <person name="Zhong W.-Y."/>
            <person name="Peng D.-H."/>
            <person name="Ahmad S."/>
            <person name="Lan S."/>
            <person name="Zhang J.-S."/>
            <person name="Tsai W.-C."/>
            <person name="Van De Peer Y."/>
            <person name="Liu Z.-J."/>
        </authorList>
    </citation>
    <scope>NUCLEOTIDE SEQUENCE</scope>
    <source>
        <strain evidence="1">CP</strain>
        <tissue evidence="1">Leaves</tissue>
    </source>
</reference>
<reference evidence="1" key="1">
    <citation type="journal article" date="2023" name="Nat. Commun.">
        <title>Diploid and tetraploid genomes of Acorus and the evolution of monocots.</title>
        <authorList>
            <person name="Ma L."/>
            <person name="Liu K.W."/>
            <person name="Li Z."/>
            <person name="Hsiao Y.Y."/>
            <person name="Qi Y."/>
            <person name="Fu T."/>
            <person name="Tang G.D."/>
            <person name="Zhang D."/>
            <person name="Sun W.H."/>
            <person name="Liu D.K."/>
            <person name="Li Y."/>
            <person name="Chen G.Z."/>
            <person name="Liu X.D."/>
            <person name="Liao X.Y."/>
            <person name="Jiang Y.T."/>
            <person name="Yu X."/>
            <person name="Hao Y."/>
            <person name="Huang J."/>
            <person name="Zhao X.W."/>
            <person name="Ke S."/>
            <person name="Chen Y.Y."/>
            <person name="Wu W.L."/>
            <person name="Hsu J.L."/>
            <person name="Lin Y.F."/>
            <person name="Huang M.D."/>
            <person name="Li C.Y."/>
            <person name="Huang L."/>
            <person name="Wang Z.W."/>
            <person name="Zhao X."/>
            <person name="Zhong W.Y."/>
            <person name="Peng D.H."/>
            <person name="Ahmad S."/>
            <person name="Lan S."/>
            <person name="Zhang J.S."/>
            <person name="Tsai W.C."/>
            <person name="Van de Peer Y."/>
            <person name="Liu Z.J."/>
        </authorList>
    </citation>
    <scope>NUCLEOTIDE SEQUENCE</scope>
    <source>
        <strain evidence="1">CP</strain>
    </source>
</reference>
<evidence type="ECO:0000313" key="2">
    <source>
        <dbReference type="Proteomes" id="UP001180020"/>
    </source>
</evidence>
<dbReference type="AlphaFoldDB" id="A0AAV9F0Q6"/>
<gene>
    <name evidence="1" type="ORF">QJS10_CPB04g01428</name>
</gene>
<sequence>MWRAVLKNPLKEHFPSLRSIITSTLGRSEKENVHLHNLNIGVNEDSSSSTRSVLKTPFKERFPLLRNLNIGENEDSPASSMIKSLEKEIDKVRSEIKILNGEVPPDADALPTLAYRREAYKIFDQILQSKIESEGDDLLSMDGEDIIDKLDLEELKQNYPLVKEDEYIYVIYERIHLLQECKDIETCYKLIVFFAENEYEEYCAGTNEERMLRDKAELEKIRCGITTTLGDPSLNDYCEMDPLLCFAISRYSLIYVGSCDKAKAKEERLSLARDNRGKSLYFAKKAKKSKEELLSLAKINRDQSLSEARERYQNRTFCYSNRL</sequence>
<accession>A0AAV9F0Q6</accession>
<keyword evidence="2" id="KW-1185">Reference proteome</keyword>
<organism evidence="1 2">
    <name type="scientific">Acorus calamus</name>
    <name type="common">Sweet flag</name>
    <dbReference type="NCBI Taxonomy" id="4465"/>
    <lineage>
        <taxon>Eukaryota</taxon>
        <taxon>Viridiplantae</taxon>
        <taxon>Streptophyta</taxon>
        <taxon>Embryophyta</taxon>
        <taxon>Tracheophyta</taxon>
        <taxon>Spermatophyta</taxon>
        <taxon>Magnoliopsida</taxon>
        <taxon>Liliopsida</taxon>
        <taxon>Acoraceae</taxon>
        <taxon>Acorus</taxon>
    </lineage>
</organism>
<evidence type="ECO:0000313" key="1">
    <source>
        <dbReference type="EMBL" id="KAK1319081.1"/>
    </source>
</evidence>